<sequence length="98" mass="11042">MPTDVPDGAGELGHLVHYALQSVEGMDQLVVPKRDRQAGMGERRQRELMQERRQAKQGDFVRLGRFVFAGVHIRVSLITLDTREVRAGIITQCKSLTL</sequence>
<dbReference type="RefSeq" id="WP_182998041.1">
    <property type="nucleotide sequence ID" value="NZ_JABEQJ010000017.1"/>
</dbReference>
<evidence type="ECO:0000313" key="2">
    <source>
        <dbReference type="Proteomes" id="UP000589085"/>
    </source>
</evidence>
<protein>
    <submittedName>
        <fullName evidence="1">Uncharacterized protein</fullName>
    </submittedName>
</protein>
<accession>A0A7W4IE58</accession>
<evidence type="ECO:0000313" key="1">
    <source>
        <dbReference type="EMBL" id="MBB2161208.1"/>
    </source>
</evidence>
<gene>
    <name evidence="1" type="ORF">HLH48_13675</name>
</gene>
<dbReference type="EMBL" id="JABEQJ010000017">
    <property type="protein sequence ID" value="MBB2161208.1"/>
    <property type="molecule type" value="Genomic_DNA"/>
</dbReference>
<dbReference type="Proteomes" id="UP000589085">
    <property type="component" value="Unassembled WGS sequence"/>
</dbReference>
<proteinExistence type="predicted"/>
<name>A0A7W4IE58_9PROT</name>
<dbReference type="AlphaFoldDB" id="A0A7W4IE58"/>
<organism evidence="1 2">
    <name type="scientific">Gluconacetobacter sacchari</name>
    <dbReference type="NCBI Taxonomy" id="92759"/>
    <lineage>
        <taxon>Bacteria</taxon>
        <taxon>Pseudomonadati</taxon>
        <taxon>Pseudomonadota</taxon>
        <taxon>Alphaproteobacteria</taxon>
        <taxon>Acetobacterales</taxon>
        <taxon>Acetobacteraceae</taxon>
        <taxon>Gluconacetobacter</taxon>
    </lineage>
</organism>
<reference evidence="1 2" key="1">
    <citation type="submission" date="2020-04" db="EMBL/GenBank/DDBJ databases">
        <title>Description of novel Gluconacetobacter.</title>
        <authorList>
            <person name="Sombolestani A."/>
        </authorList>
    </citation>
    <scope>NUCLEOTIDE SEQUENCE [LARGE SCALE GENOMIC DNA]</scope>
    <source>
        <strain evidence="1 2">LMG 19747</strain>
    </source>
</reference>
<comment type="caution">
    <text evidence="1">The sequence shown here is derived from an EMBL/GenBank/DDBJ whole genome shotgun (WGS) entry which is preliminary data.</text>
</comment>